<dbReference type="InterPro" id="IPR042086">
    <property type="entry name" value="MeTrfase_capping"/>
</dbReference>
<keyword evidence="1" id="KW-0489">Methyltransferase</keyword>
<dbReference type="InterPro" id="IPR029063">
    <property type="entry name" value="SAM-dependent_MTases_sf"/>
</dbReference>
<evidence type="ECO:0000313" key="6">
    <source>
        <dbReference type="Proteomes" id="UP000242715"/>
    </source>
</evidence>
<dbReference type="Gene3D" id="1.10.1200.270">
    <property type="entry name" value="Methyltransferase, alpha-helical capping domain"/>
    <property type="match status" value="2"/>
</dbReference>
<dbReference type="Proteomes" id="UP000242715">
    <property type="component" value="Unassembled WGS sequence"/>
</dbReference>
<dbReference type="AlphaFoldDB" id="A0A2Z6NLH6"/>
<dbReference type="GO" id="GO:0008168">
    <property type="term" value="F:methyltransferase activity"/>
    <property type="evidence" value="ECO:0007669"/>
    <property type="project" value="UniProtKB-KW"/>
</dbReference>
<dbReference type="PANTHER" id="PTHR31009">
    <property type="entry name" value="S-ADENOSYL-L-METHIONINE:CARBOXYL METHYLTRANSFERASE FAMILY PROTEIN"/>
    <property type="match status" value="1"/>
</dbReference>
<gene>
    <name evidence="5" type="ORF">TSUD_327130</name>
</gene>
<organism evidence="5 6">
    <name type="scientific">Trifolium subterraneum</name>
    <name type="common">Subterranean clover</name>
    <dbReference type="NCBI Taxonomy" id="3900"/>
    <lineage>
        <taxon>Eukaryota</taxon>
        <taxon>Viridiplantae</taxon>
        <taxon>Streptophyta</taxon>
        <taxon>Embryophyta</taxon>
        <taxon>Tracheophyta</taxon>
        <taxon>Spermatophyta</taxon>
        <taxon>Magnoliopsida</taxon>
        <taxon>eudicotyledons</taxon>
        <taxon>Gunneridae</taxon>
        <taxon>Pentapetalae</taxon>
        <taxon>rosids</taxon>
        <taxon>fabids</taxon>
        <taxon>Fabales</taxon>
        <taxon>Fabaceae</taxon>
        <taxon>Papilionoideae</taxon>
        <taxon>50 kb inversion clade</taxon>
        <taxon>NPAAA clade</taxon>
        <taxon>Hologalegina</taxon>
        <taxon>IRL clade</taxon>
        <taxon>Trifolieae</taxon>
        <taxon>Trifolium</taxon>
    </lineage>
</organism>
<dbReference type="EMBL" id="DF974075">
    <property type="protein sequence ID" value="GAU44831.1"/>
    <property type="molecule type" value="Genomic_DNA"/>
</dbReference>
<dbReference type="GO" id="GO:0046872">
    <property type="term" value="F:metal ion binding"/>
    <property type="evidence" value="ECO:0007669"/>
    <property type="project" value="UniProtKB-KW"/>
</dbReference>
<keyword evidence="4" id="KW-0460">Magnesium</keyword>
<proteinExistence type="predicted"/>
<evidence type="ECO:0000256" key="4">
    <source>
        <dbReference type="ARBA" id="ARBA00022842"/>
    </source>
</evidence>
<protein>
    <submittedName>
        <fullName evidence="5">Uncharacterized protein</fullName>
    </submittedName>
</protein>
<accession>A0A2Z6NLH6</accession>
<dbReference type="GO" id="GO:0032259">
    <property type="term" value="P:methylation"/>
    <property type="evidence" value="ECO:0007669"/>
    <property type="project" value="UniProtKB-KW"/>
</dbReference>
<evidence type="ECO:0000256" key="2">
    <source>
        <dbReference type="ARBA" id="ARBA00022679"/>
    </source>
</evidence>
<keyword evidence="2" id="KW-0808">Transferase</keyword>
<evidence type="ECO:0000256" key="1">
    <source>
        <dbReference type="ARBA" id="ARBA00022603"/>
    </source>
</evidence>
<evidence type="ECO:0000256" key="3">
    <source>
        <dbReference type="ARBA" id="ARBA00022723"/>
    </source>
</evidence>
<dbReference type="InterPro" id="IPR005299">
    <property type="entry name" value="MeTrfase_7"/>
</dbReference>
<name>A0A2Z6NLH6_TRISU</name>
<evidence type="ECO:0000313" key="5">
    <source>
        <dbReference type="EMBL" id="GAU44831.1"/>
    </source>
</evidence>
<keyword evidence="3" id="KW-0479">Metal-binding</keyword>
<reference evidence="6" key="1">
    <citation type="journal article" date="2017" name="Front. Plant Sci.">
        <title>Climate Clever Clovers: New Paradigm to Reduce the Environmental Footprint of Ruminants by Breeding Low Methanogenic Forages Utilizing Haplotype Variation.</title>
        <authorList>
            <person name="Kaur P."/>
            <person name="Appels R."/>
            <person name="Bayer P.E."/>
            <person name="Keeble-Gagnere G."/>
            <person name="Wang J."/>
            <person name="Hirakawa H."/>
            <person name="Shirasawa K."/>
            <person name="Vercoe P."/>
            <person name="Stefanova K."/>
            <person name="Durmic Z."/>
            <person name="Nichols P."/>
            <person name="Revell C."/>
            <person name="Isobe S.N."/>
            <person name="Edwards D."/>
            <person name="Erskine W."/>
        </authorList>
    </citation>
    <scope>NUCLEOTIDE SEQUENCE [LARGE SCALE GENOMIC DNA]</scope>
    <source>
        <strain evidence="6">cv. Daliak</strain>
    </source>
</reference>
<dbReference type="OrthoDB" id="1523883at2759"/>
<keyword evidence="6" id="KW-1185">Reference proteome</keyword>
<dbReference type="Pfam" id="PF03492">
    <property type="entry name" value="Methyltransf_7"/>
    <property type="match status" value="2"/>
</dbReference>
<dbReference type="Gene3D" id="3.40.50.150">
    <property type="entry name" value="Vaccinia Virus protein VP39"/>
    <property type="match status" value="2"/>
</dbReference>
<dbReference type="SUPFAM" id="SSF53335">
    <property type="entry name" value="S-adenosyl-L-methionine-dependent methyltransferases"/>
    <property type="match status" value="1"/>
</dbReference>
<sequence>MNAPKNLAKNAEPLNKGDIYISKTSPPSVYEAYFKQFERDFKYFLKSRFEELASDGVVGMELNEMVHEGLVEEEKLDLFDFPTYHPNVEEVRQLIEQEGSFTLQTIKTFKMAWDANLEKDNVVDSKMRGEFIAKYQRAVYEPLLKAGFGENIMDELFSRFAMKIAELIEIETLEFTNTVLFVTKDS</sequence>